<dbReference type="Gene3D" id="2.30.180.10">
    <property type="entry name" value="FAS1 domain"/>
    <property type="match status" value="2"/>
</dbReference>
<dbReference type="SUPFAM" id="SSF82153">
    <property type="entry name" value="FAS1 domain"/>
    <property type="match status" value="2"/>
</dbReference>
<proteinExistence type="predicted"/>
<dbReference type="InterPro" id="IPR050904">
    <property type="entry name" value="Adhesion/Biosynth-related"/>
</dbReference>
<evidence type="ECO:0000259" key="1">
    <source>
        <dbReference type="PROSITE" id="PS50213"/>
    </source>
</evidence>
<dbReference type="Pfam" id="PF02469">
    <property type="entry name" value="Fasciclin"/>
    <property type="match status" value="2"/>
</dbReference>
<dbReference type="EMBL" id="JAAMPT010000193">
    <property type="protein sequence ID" value="NMH24073.1"/>
    <property type="molecule type" value="Genomic_DNA"/>
</dbReference>
<protein>
    <submittedName>
        <fullName evidence="2">Fasciclin domain-containing protein</fullName>
    </submittedName>
</protein>
<dbReference type="InterPro" id="IPR000782">
    <property type="entry name" value="FAS1_domain"/>
</dbReference>
<comment type="caution">
    <text evidence="2">The sequence shown here is derived from an EMBL/GenBank/DDBJ whole genome shotgun (WGS) entry which is preliminary data.</text>
</comment>
<gene>
    <name evidence="2" type="ORF">G6042_02180</name>
</gene>
<dbReference type="RefSeq" id="WP_169522623.1">
    <property type="nucleotide sequence ID" value="NZ_JAAMPT010000193.1"/>
</dbReference>
<organism evidence="2 3">
    <name type="scientific">Flavobacterium solisilvae</name>
    <dbReference type="NCBI Taxonomy" id="1852019"/>
    <lineage>
        <taxon>Bacteria</taxon>
        <taxon>Pseudomonadati</taxon>
        <taxon>Bacteroidota</taxon>
        <taxon>Flavobacteriia</taxon>
        <taxon>Flavobacteriales</taxon>
        <taxon>Flavobacteriaceae</taxon>
        <taxon>Flavobacterium</taxon>
    </lineage>
</organism>
<reference evidence="2 3" key="1">
    <citation type="submission" date="2020-02" db="EMBL/GenBank/DDBJ databases">
        <title>Flavobacterium sp. genome.</title>
        <authorList>
            <person name="Jung H.S."/>
            <person name="Baek J.H."/>
            <person name="Jeon C.O."/>
        </authorList>
    </citation>
    <scope>NUCLEOTIDE SEQUENCE [LARGE SCALE GENOMIC DNA]</scope>
    <source>
        <strain evidence="2 3">SE-s27</strain>
    </source>
</reference>
<keyword evidence="3" id="KW-1185">Reference proteome</keyword>
<accession>A0ABX1QQW9</accession>
<dbReference type="PANTHER" id="PTHR10900">
    <property type="entry name" value="PERIOSTIN-RELATED"/>
    <property type="match status" value="1"/>
</dbReference>
<feature type="domain" description="FAS1" evidence="1">
    <location>
        <begin position="186"/>
        <end position="323"/>
    </location>
</feature>
<dbReference type="Proteomes" id="UP000767947">
    <property type="component" value="Unassembled WGS sequence"/>
</dbReference>
<dbReference type="InterPro" id="IPR036378">
    <property type="entry name" value="FAS1_dom_sf"/>
</dbReference>
<dbReference type="PANTHER" id="PTHR10900:SF77">
    <property type="entry name" value="FI19380P1"/>
    <property type="match status" value="1"/>
</dbReference>
<sequence length="328" mass="34053">MKNLIKKFTIACFALTVLSCSDDDNNNSNQPQTIADIAIAGADFSILETALTRTNLVATLDGAGSFTVFAPTNDAFNTFFASLGSNVNVNNVDVNVLRSILLNHVINEEITSANIPASVYKNTLSPFSSAAGSPTISMFIQKEGSVVTLNGGIGTSASPRKGAVVTTADIDASNGVIHVVNRVIQIPNIVDHAIANPNFSTLTSLLVAQGLVPTLQQTNTQASTLAPFTVFAPVNSAFSQPVLDLYGSLSSDAKSQVLTYHVVSGANVRSNAIPSGNIATVQGQGFTITGTAINDAGSDVNKNIILTDVQCSNGVVHAIDGVLLPSFN</sequence>
<feature type="domain" description="FAS1" evidence="1">
    <location>
        <begin position="31"/>
        <end position="184"/>
    </location>
</feature>
<dbReference type="SMART" id="SM00554">
    <property type="entry name" value="FAS1"/>
    <property type="match status" value="2"/>
</dbReference>
<name>A0ABX1QQW9_9FLAO</name>
<dbReference type="PROSITE" id="PS50213">
    <property type="entry name" value="FAS1"/>
    <property type="match status" value="2"/>
</dbReference>
<evidence type="ECO:0000313" key="3">
    <source>
        <dbReference type="Proteomes" id="UP000767947"/>
    </source>
</evidence>
<evidence type="ECO:0000313" key="2">
    <source>
        <dbReference type="EMBL" id="NMH24073.1"/>
    </source>
</evidence>
<dbReference type="PROSITE" id="PS51257">
    <property type="entry name" value="PROKAR_LIPOPROTEIN"/>
    <property type="match status" value="1"/>
</dbReference>